<dbReference type="Gene3D" id="1.10.1220.10">
    <property type="entry name" value="Met repressor-like"/>
    <property type="match status" value="1"/>
</dbReference>
<dbReference type="InterPro" id="IPR013321">
    <property type="entry name" value="Arc_rbn_hlx_hlx"/>
</dbReference>
<dbReference type="PANTHER" id="PTHR38781:SF1">
    <property type="entry name" value="ANTITOXIN DINJ-RELATED"/>
    <property type="match status" value="1"/>
</dbReference>
<organism evidence="3 4">
    <name type="scientific">Candidatus Enterococcus moelleringii</name>
    <dbReference type="NCBI Taxonomy" id="2815325"/>
    <lineage>
        <taxon>Bacteria</taxon>
        <taxon>Bacillati</taxon>
        <taxon>Bacillota</taxon>
        <taxon>Bacilli</taxon>
        <taxon>Lactobacillales</taxon>
        <taxon>Enterococcaceae</taxon>
        <taxon>Enterococcus</taxon>
    </lineage>
</organism>
<evidence type="ECO:0000256" key="2">
    <source>
        <dbReference type="ARBA" id="ARBA00022649"/>
    </source>
</evidence>
<gene>
    <name evidence="3" type="ORF">JZO70_06940</name>
</gene>
<dbReference type="RefSeq" id="WP_207672814.1">
    <property type="nucleotide sequence ID" value="NZ_JAFREM010000011.1"/>
</dbReference>
<protein>
    <submittedName>
        <fullName evidence="3">Type II toxin-antitoxin system RelB/DinJ family antitoxin</fullName>
    </submittedName>
</protein>
<proteinExistence type="inferred from homology"/>
<dbReference type="InterPro" id="IPR007337">
    <property type="entry name" value="RelB/DinJ"/>
</dbReference>
<keyword evidence="2" id="KW-1277">Toxin-antitoxin system</keyword>
<evidence type="ECO:0000313" key="4">
    <source>
        <dbReference type="Proteomes" id="UP000664601"/>
    </source>
</evidence>
<accession>A0ABS3L8E1</accession>
<sequence>MATSRLNIRIDEKLKEQVKEVYSELGMDLTTAVTIFFKQSVRDGAFPFQPHLENPDSVLARKQAESGEGETFSSVEEWWEKANAED</sequence>
<keyword evidence="4" id="KW-1185">Reference proteome</keyword>
<comment type="caution">
    <text evidence="3">The sequence shown here is derived from an EMBL/GenBank/DDBJ whole genome shotgun (WGS) entry which is preliminary data.</text>
</comment>
<dbReference type="Proteomes" id="UP000664601">
    <property type="component" value="Unassembled WGS sequence"/>
</dbReference>
<comment type="similarity">
    <text evidence="1">Belongs to the RelB/DinJ antitoxin family.</text>
</comment>
<evidence type="ECO:0000313" key="3">
    <source>
        <dbReference type="EMBL" id="MBO1305888.1"/>
    </source>
</evidence>
<dbReference type="PANTHER" id="PTHR38781">
    <property type="entry name" value="ANTITOXIN DINJ-RELATED"/>
    <property type="match status" value="1"/>
</dbReference>
<reference evidence="3 4" key="1">
    <citation type="submission" date="2021-03" db="EMBL/GenBank/DDBJ databases">
        <title>Enterococcal diversity collection.</title>
        <authorList>
            <person name="Gilmore M.S."/>
            <person name="Schwartzman J."/>
            <person name="Van Tyne D."/>
            <person name="Martin M."/>
            <person name="Earl A.M."/>
            <person name="Manson A.L."/>
            <person name="Straub T."/>
            <person name="Salamzade R."/>
            <person name="Saavedra J."/>
            <person name="Lebreton F."/>
            <person name="Prichula J."/>
            <person name="Schaufler K."/>
            <person name="Gaca A."/>
            <person name="Sgardioli B."/>
            <person name="Wagenaar J."/>
            <person name="Strong T."/>
        </authorList>
    </citation>
    <scope>NUCLEOTIDE SEQUENCE [LARGE SCALE GENOMIC DNA]</scope>
    <source>
        <strain evidence="3 4">669A</strain>
    </source>
</reference>
<dbReference type="Pfam" id="PF04221">
    <property type="entry name" value="RelB"/>
    <property type="match status" value="1"/>
</dbReference>
<name>A0ABS3L8E1_9ENTE</name>
<dbReference type="EMBL" id="JAFREM010000011">
    <property type="protein sequence ID" value="MBO1305888.1"/>
    <property type="molecule type" value="Genomic_DNA"/>
</dbReference>
<dbReference type="NCBIfam" id="TIGR02384">
    <property type="entry name" value="RelB_DinJ"/>
    <property type="match status" value="1"/>
</dbReference>
<evidence type="ECO:0000256" key="1">
    <source>
        <dbReference type="ARBA" id="ARBA00010562"/>
    </source>
</evidence>